<feature type="transmembrane region" description="Helical" evidence="2">
    <location>
        <begin position="118"/>
        <end position="145"/>
    </location>
</feature>
<keyword evidence="2" id="KW-1133">Transmembrane helix</keyword>
<feature type="transmembrane region" description="Helical" evidence="2">
    <location>
        <begin position="165"/>
        <end position="186"/>
    </location>
</feature>
<keyword evidence="4" id="KW-1185">Reference proteome</keyword>
<feature type="transmembrane region" description="Helical" evidence="2">
    <location>
        <begin position="243"/>
        <end position="264"/>
    </location>
</feature>
<dbReference type="AlphaFoldDB" id="A0A5C3Q924"/>
<dbReference type="OrthoDB" id="2750727at2759"/>
<sequence length="429" mass="46635">MDPPTNSTGPSMDAYDIERLSFIGELIHLGIKQVIGEIAMYGPFVLLTGLAIYCVLTRSRKSLGAYALFSALLLLFLIITLHVAMDIALLTAQVEKLLIQNSELPFQQRVYIYNFMSWFFPVQCMQAIIAGSADCGLVFLMTDALAAWRASSLWQTTSRVSRCRLFLHFLLFCTAALWIPATVLHIRSINVGTFSKDDPVAILQQTVSALSIMTNAVAAGMIGLTAYRHRAFSSGGHLKGPKILAFLAESAVFYLLIQLTRLILARVPQADPMATGYNVFERTTVVVSAMYTPGLLLIVNYGYSIADSVQIPGTEFTTTAGDSDDPSKERRVSTPKRGPGKAGFGFGKQRHEMSTILFANGSGEGEEKGCDGNGNVAERSSTARKSMSLRGSEVDAVESDGRQQPHLWRQSGDLNEERAIGPGTNASAV</sequence>
<keyword evidence="2" id="KW-0472">Membrane</keyword>
<organism evidence="3 4">
    <name type="scientific">Pterulicium gracile</name>
    <dbReference type="NCBI Taxonomy" id="1884261"/>
    <lineage>
        <taxon>Eukaryota</taxon>
        <taxon>Fungi</taxon>
        <taxon>Dikarya</taxon>
        <taxon>Basidiomycota</taxon>
        <taxon>Agaricomycotina</taxon>
        <taxon>Agaricomycetes</taxon>
        <taxon>Agaricomycetidae</taxon>
        <taxon>Agaricales</taxon>
        <taxon>Pleurotineae</taxon>
        <taxon>Pterulaceae</taxon>
        <taxon>Pterulicium</taxon>
    </lineage>
</organism>
<evidence type="ECO:0000256" key="2">
    <source>
        <dbReference type="SAM" id="Phobius"/>
    </source>
</evidence>
<dbReference type="EMBL" id="ML178839">
    <property type="protein sequence ID" value="TFK98584.1"/>
    <property type="molecule type" value="Genomic_DNA"/>
</dbReference>
<gene>
    <name evidence="3" type="ORF">BDV98DRAFT_572916</name>
</gene>
<accession>A0A5C3Q924</accession>
<dbReference type="Proteomes" id="UP000305067">
    <property type="component" value="Unassembled WGS sequence"/>
</dbReference>
<feature type="region of interest" description="Disordered" evidence="1">
    <location>
        <begin position="360"/>
        <end position="429"/>
    </location>
</feature>
<name>A0A5C3Q924_9AGAR</name>
<feature type="transmembrane region" description="Helical" evidence="2">
    <location>
        <begin position="38"/>
        <end position="56"/>
    </location>
</feature>
<evidence type="ECO:0000256" key="1">
    <source>
        <dbReference type="SAM" id="MobiDB-lite"/>
    </source>
</evidence>
<feature type="transmembrane region" description="Helical" evidence="2">
    <location>
        <begin position="284"/>
        <end position="303"/>
    </location>
</feature>
<proteinExistence type="predicted"/>
<keyword evidence="2" id="KW-0812">Transmembrane</keyword>
<feature type="transmembrane region" description="Helical" evidence="2">
    <location>
        <begin position="63"/>
        <end position="85"/>
    </location>
</feature>
<protein>
    <submittedName>
        <fullName evidence="3">Uncharacterized protein</fullName>
    </submittedName>
</protein>
<feature type="region of interest" description="Disordered" evidence="1">
    <location>
        <begin position="316"/>
        <end position="346"/>
    </location>
</feature>
<feature type="transmembrane region" description="Helical" evidence="2">
    <location>
        <begin position="206"/>
        <end position="227"/>
    </location>
</feature>
<reference evidence="3 4" key="1">
    <citation type="journal article" date="2019" name="Nat. Ecol. Evol.">
        <title>Megaphylogeny resolves global patterns of mushroom evolution.</title>
        <authorList>
            <person name="Varga T."/>
            <person name="Krizsan K."/>
            <person name="Foldi C."/>
            <person name="Dima B."/>
            <person name="Sanchez-Garcia M."/>
            <person name="Sanchez-Ramirez S."/>
            <person name="Szollosi G.J."/>
            <person name="Szarkandi J.G."/>
            <person name="Papp V."/>
            <person name="Albert L."/>
            <person name="Andreopoulos W."/>
            <person name="Angelini C."/>
            <person name="Antonin V."/>
            <person name="Barry K.W."/>
            <person name="Bougher N.L."/>
            <person name="Buchanan P."/>
            <person name="Buyck B."/>
            <person name="Bense V."/>
            <person name="Catcheside P."/>
            <person name="Chovatia M."/>
            <person name="Cooper J."/>
            <person name="Damon W."/>
            <person name="Desjardin D."/>
            <person name="Finy P."/>
            <person name="Geml J."/>
            <person name="Haridas S."/>
            <person name="Hughes K."/>
            <person name="Justo A."/>
            <person name="Karasinski D."/>
            <person name="Kautmanova I."/>
            <person name="Kiss B."/>
            <person name="Kocsube S."/>
            <person name="Kotiranta H."/>
            <person name="LaButti K.M."/>
            <person name="Lechner B.E."/>
            <person name="Liimatainen K."/>
            <person name="Lipzen A."/>
            <person name="Lukacs Z."/>
            <person name="Mihaltcheva S."/>
            <person name="Morgado L.N."/>
            <person name="Niskanen T."/>
            <person name="Noordeloos M.E."/>
            <person name="Ohm R.A."/>
            <person name="Ortiz-Santana B."/>
            <person name="Ovrebo C."/>
            <person name="Racz N."/>
            <person name="Riley R."/>
            <person name="Savchenko A."/>
            <person name="Shiryaev A."/>
            <person name="Soop K."/>
            <person name="Spirin V."/>
            <person name="Szebenyi C."/>
            <person name="Tomsovsky M."/>
            <person name="Tulloss R.E."/>
            <person name="Uehling J."/>
            <person name="Grigoriev I.V."/>
            <person name="Vagvolgyi C."/>
            <person name="Papp T."/>
            <person name="Martin F.M."/>
            <person name="Miettinen O."/>
            <person name="Hibbett D.S."/>
            <person name="Nagy L.G."/>
        </authorList>
    </citation>
    <scope>NUCLEOTIDE SEQUENCE [LARGE SCALE GENOMIC DNA]</scope>
    <source>
        <strain evidence="3 4">CBS 309.79</strain>
    </source>
</reference>
<evidence type="ECO:0000313" key="4">
    <source>
        <dbReference type="Proteomes" id="UP000305067"/>
    </source>
</evidence>
<evidence type="ECO:0000313" key="3">
    <source>
        <dbReference type="EMBL" id="TFK98584.1"/>
    </source>
</evidence>